<accession>A0A366H1K4</accession>
<evidence type="ECO:0000313" key="1">
    <source>
        <dbReference type="EMBL" id="RBP35771.1"/>
    </source>
</evidence>
<dbReference type="InterPro" id="IPR023214">
    <property type="entry name" value="HAD_sf"/>
</dbReference>
<comment type="caution">
    <text evidence="1">The sequence shown here is derived from an EMBL/GenBank/DDBJ whole genome shotgun (WGS) entry which is preliminary data.</text>
</comment>
<dbReference type="AlphaFoldDB" id="A0A366H1K4"/>
<dbReference type="Gene3D" id="3.40.50.1000">
    <property type="entry name" value="HAD superfamily/HAD-like"/>
    <property type="match status" value="2"/>
</dbReference>
<proteinExistence type="predicted"/>
<keyword evidence="2" id="KW-1185">Reference proteome</keyword>
<dbReference type="Pfam" id="PF13242">
    <property type="entry name" value="Hydrolase_like"/>
    <property type="match status" value="1"/>
</dbReference>
<dbReference type="PANTHER" id="PTHR19288:SF46">
    <property type="entry name" value="HALOACID DEHALOGENASE-LIKE HYDROLASE DOMAIN-CONTAINING PROTEIN 2"/>
    <property type="match status" value="1"/>
</dbReference>
<reference evidence="1 2" key="1">
    <citation type="submission" date="2018-06" db="EMBL/GenBank/DDBJ databases">
        <title>Genomic Encyclopedia of Type Strains, Phase IV (KMG-IV): sequencing the most valuable type-strain genomes for metagenomic binning, comparative biology and taxonomic classification.</title>
        <authorList>
            <person name="Goeker M."/>
        </authorList>
    </citation>
    <scope>NUCLEOTIDE SEQUENCE [LARGE SCALE GENOMIC DNA]</scope>
    <source>
        <strain evidence="1 2">DSM 25520</strain>
    </source>
</reference>
<dbReference type="Pfam" id="PF13344">
    <property type="entry name" value="Hydrolase_6"/>
    <property type="match status" value="1"/>
</dbReference>
<evidence type="ECO:0000313" key="2">
    <source>
        <dbReference type="Proteomes" id="UP000253628"/>
    </source>
</evidence>
<dbReference type="InterPro" id="IPR006357">
    <property type="entry name" value="HAD-SF_hydro_IIA"/>
</dbReference>
<gene>
    <name evidence="1" type="ORF">DFR37_11545</name>
</gene>
<keyword evidence="1" id="KW-0378">Hydrolase</keyword>
<protein>
    <submittedName>
        <fullName evidence="1">HAD superfamily hydrolase (TIGR01450 family)</fullName>
    </submittedName>
</protein>
<dbReference type="OrthoDB" id="9810449at2"/>
<organism evidence="1 2">
    <name type="scientific">Eoetvoesiella caeni</name>
    <dbReference type="NCBI Taxonomy" id="645616"/>
    <lineage>
        <taxon>Bacteria</taxon>
        <taxon>Pseudomonadati</taxon>
        <taxon>Pseudomonadota</taxon>
        <taxon>Betaproteobacteria</taxon>
        <taxon>Burkholderiales</taxon>
        <taxon>Alcaligenaceae</taxon>
        <taxon>Eoetvoesiella</taxon>
    </lineage>
</organism>
<dbReference type="SUPFAM" id="SSF56784">
    <property type="entry name" value="HAD-like"/>
    <property type="match status" value="1"/>
</dbReference>
<dbReference type="InterPro" id="IPR036412">
    <property type="entry name" value="HAD-like_sf"/>
</dbReference>
<name>A0A366H1K4_9BURK</name>
<dbReference type="GO" id="GO:0005737">
    <property type="term" value="C:cytoplasm"/>
    <property type="evidence" value="ECO:0007669"/>
    <property type="project" value="TreeGrafter"/>
</dbReference>
<dbReference type="Proteomes" id="UP000253628">
    <property type="component" value="Unassembled WGS sequence"/>
</dbReference>
<dbReference type="GO" id="GO:0016791">
    <property type="term" value="F:phosphatase activity"/>
    <property type="evidence" value="ECO:0007669"/>
    <property type="project" value="TreeGrafter"/>
</dbReference>
<dbReference type="EMBL" id="QNRQ01000015">
    <property type="protein sequence ID" value="RBP35771.1"/>
    <property type="molecule type" value="Genomic_DNA"/>
</dbReference>
<sequence length="279" mass="29523">MNRPSTARHIEGVRGFIFDIDGTLALGDRLLNGYQALPGAIELIDLLTQRNIPFVAFTNGSTKTPAQLSAALGQAGIHIDASRAITPPRVAVSLFQQEKYKRILVLGTPGVWQPLADAGFDVVVSPEKANDVDAVFIGWYPEFRLADIEAAAQAVWGGAKLYTVSTAPFLATKEGRSIGISHAITAAVQSVTNAPVSIVGKPSPHAFELARSLLNMDAAQIAIVGDDLTLEHAMALQEGALSIAVHSGLASISEIEKLAPGQQPHLSLAGVEQLLEILR</sequence>
<dbReference type="RefSeq" id="WP_113934885.1">
    <property type="nucleotide sequence ID" value="NZ_JACCEU010000011.1"/>
</dbReference>
<dbReference type="PANTHER" id="PTHR19288">
    <property type="entry name" value="4-NITROPHENYLPHOSPHATASE-RELATED"/>
    <property type="match status" value="1"/>
</dbReference>